<gene>
    <name evidence="7" type="primary">msrA</name>
    <name evidence="9" type="ORF">D5R81_00750</name>
</gene>
<dbReference type="OrthoDB" id="4174719at2"/>
<dbReference type="InterPro" id="IPR011057">
    <property type="entry name" value="Mss4-like_sf"/>
</dbReference>
<evidence type="ECO:0000256" key="3">
    <source>
        <dbReference type="ARBA" id="ARBA00024679"/>
    </source>
</evidence>
<comment type="caution">
    <text evidence="9">The sequence shown here is derived from an EMBL/GenBank/DDBJ whole genome shotgun (WGS) entry which is preliminary data.</text>
</comment>
<proteinExistence type="inferred from homology"/>
<comment type="similarity">
    <text evidence="7">Belongs to the MsrA Met sulfoxide reductase family.</text>
</comment>
<evidence type="ECO:0000256" key="4">
    <source>
        <dbReference type="ARBA" id="ARBA00047806"/>
    </source>
</evidence>
<dbReference type="Gene3D" id="2.170.150.20">
    <property type="entry name" value="Peptide methionine sulfoxide reductase"/>
    <property type="match status" value="1"/>
</dbReference>
<protein>
    <recommendedName>
        <fullName evidence="7">Peptide methionine sulfoxide reductase MsrA</fullName>
        <shortName evidence="7">Protein-methionine-S-oxide reductase</shortName>
        <ecNumber evidence="7">1.8.4.11</ecNumber>
    </recommendedName>
    <alternativeName>
        <fullName evidence="7">Peptide-methionine (S)-S-oxide reductase</fullName>
        <shortName evidence="7">Peptide Met(O) reductase</shortName>
    </alternativeName>
</protein>
<dbReference type="RefSeq" id="WP_121851751.1">
    <property type="nucleotide sequence ID" value="NZ_CP037952.1"/>
</dbReference>
<dbReference type="HAMAP" id="MF_01401">
    <property type="entry name" value="MsrA"/>
    <property type="match status" value="1"/>
</dbReference>
<name>A0A3A6TXZ7_9GAMM</name>
<dbReference type="InterPro" id="IPR002569">
    <property type="entry name" value="Met_Sox_Rdtase_MsrA_dom"/>
</dbReference>
<keyword evidence="1 7" id="KW-0560">Oxidoreductase</keyword>
<comment type="catalytic activity">
    <reaction evidence="5">
        <text>L-methionyl-[protein] + [thioredoxin]-disulfide + H2O = L-methionyl-(R)-S-oxide-[protein] + [thioredoxin]-dithiol</text>
        <dbReference type="Rhea" id="RHEA:24164"/>
        <dbReference type="Rhea" id="RHEA-COMP:10698"/>
        <dbReference type="Rhea" id="RHEA-COMP:10700"/>
        <dbReference type="Rhea" id="RHEA-COMP:12313"/>
        <dbReference type="Rhea" id="RHEA-COMP:12314"/>
        <dbReference type="ChEBI" id="CHEBI:15377"/>
        <dbReference type="ChEBI" id="CHEBI:16044"/>
        <dbReference type="ChEBI" id="CHEBI:29950"/>
        <dbReference type="ChEBI" id="CHEBI:45764"/>
        <dbReference type="ChEBI" id="CHEBI:50058"/>
        <dbReference type="EC" id="1.8.4.12"/>
    </reaction>
</comment>
<evidence type="ECO:0000256" key="2">
    <source>
        <dbReference type="ARBA" id="ARBA00023268"/>
    </source>
</evidence>
<keyword evidence="2" id="KW-0511">Multifunctional enzyme</keyword>
<dbReference type="PROSITE" id="PS51790">
    <property type="entry name" value="MSRB"/>
    <property type="match status" value="1"/>
</dbReference>
<dbReference type="Proteomes" id="UP000273022">
    <property type="component" value="Unassembled WGS sequence"/>
</dbReference>
<evidence type="ECO:0000256" key="5">
    <source>
        <dbReference type="ARBA" id="ARBA00048488"/>
    </source>
</evidence>
<reference evidence="9 10" key="1">
    <citation type="submission" date="2018-09" db="EMBL/GenBank/DDBJ databases">
        <title>Phylogeny of the Shewanellaceae, and recommendation for two new genera, Pseudoshewanella and Parashewanella.</title>
        <authorList>
            <person name="Wang G."/>
        </authorList>
    </citation>
    <scope>NUCLEOTIDE SEQUENCE [LARGE SCALE GENOMIC DNA]</scope>
    <source>
        <strain evidence="9 10">KCTC 22492</strain>
    </source>
</reference>
<dbReference type="EC" id="1.8.4.11" evidence="7"/>
<dbReference type="PANTHER" id="PTHR43774">
    <property type="entry name" value="PEPTIDE METHIONINE SULFOXIDE REDUCTASE"/>
    <property type="match status" value="1"/>
</dbReference>
<dbReference type="GO" id="GO:0033743">
    <property type="term" value="F:peptide-methionine (R)-S-oxide reductase activity"/>
    <property type="evidence" value="ECO:0007669"/>
    <property type="project" value="UniProtKB-EC"/>
</dbReference>
<keyword evidence="10" id="KW-1185">Reference proteome</keyword>
<evidence type="ECO:0000256" key="1">
    <source>
        <dbReference type="ARBA" id="ARBA00023002"/>
    </source>
</evidence>
<dbReference type="InterPro" id="IPR036509">
    <property type="entry name" value="Met_Sox_Rdtase_MsrA_sf"/>
</dbReference>
<comment type="catalytic activity">
    <reaction evidence="4 7">
        <text>L-methionyl-[protein] + [thioredoxin]-disulfide + H2O = L-methionyl-(S)-S-oxide-[protein] + [thioredoxin]-dithiol</text>
        <dbReference type="Rhea" id="RHEA:14217"/>
        <dbReference type="Rhea" id="RHEA-COMP:10698"/>
        <dbReference type="Rhea" id="RHEA-COMP:10700"/>
        <dbReference type="Rhea" id="RHEA-COMP:12313"/>
        <dbReference type="Rhea" id="RHEA-COMP:12315"/>
        <dbReference type="ChEBI" id="CHEBI:15377"/>
        <dbReference type="ChEBI" id="CHEBI:16044"/>
        <dbReference type="ChEBI" id="CHEBI:29950"/>
        <dbReference type="ChEBI" id="CHEBI:44120"/>
        <dbReference type="ChEBI" id="CHEBI:50058"/>
        <dbReference type="EC" id="1.8.4.11"/>
    </reaction>
</comment>
<organism evidence="9 10">
    <name type="scientific">Parashewanella spongiae</name>
    <dbReference type="NCBI Taxonomy" id="342950"/>
    <lineage>
        <taxon>Bacteria</taxon>
        <taxon>Pseudomonadati</taxon>
        <taxon>Pseudomonadota</taxon>
        <taxon>Gammaproteobacteria</taxon>
        <taxon>Alteromonadales</taxon>
        <taxon>Shewanellaceae</taxon>
        <taxon>Parashewanella</taxon>
    </lineage>
</organism>
<evidence type="ECO:0000259" key="8">
    <source>
        <dbReference type="PROSITE" id="PS51790"/>
    </source>
</evidence>
<comment type="catalytic activity">
    <reaction evidence="6 7">
        <text>[thioredoxin]-disulfide + L-methionine + H2O = L-methionine (S)-S-oxide + [thioredoxin]-dithiol</text>
        <dbReference type="Rhea" id="RHEA:19993"/>
        <dbReference type="Rhea" id="RHEA-COMP:10698"/>
        <dbReference type="Rhea" id="RHEA-COMP:10700"/>
        <dbReference type="ChEBI" id="CHEBI:15377"/>
        <dbReference type="ChEBI" id="CHEBI:29950"/>
        <dbReference type="ChEBI" id="CHEBI:50058"/>
        <dbReference type="ChEBI" id="CHEBI:57844"/>
        <dbReference type="ChEBI" id="CHEBI:58772"/>
        <dbReference type="EC" id="1.8.4.11"/>
    </reaction>
</comment>
<dbReference type="AlphaFoldDB" id="A0A3A6TXZ7"/>
<dbReference type="NCBIfam" id="TIGR00401">
    <property type="entry name" value="msrA"/>
    <property type="match status" value="1"/>
</dbReference>
<dbReference type="Pfam" id="PF01641">
    <property type="entry name" value="SelR"/>
    <property type="match status" value="1"/>
</dbReference>
<sequence>MSKLTDFEKYVIEQKGTEAPFSGEYTNLDSEGIYLCKKCRAPLYRSEHKFISHCGWPSFDDEIQGAVTRHMDADGKRTEIVCSKCGGHLGHVFEGEYLTEKNVRHCVNSVSMIFEATEEVKKTKFLATFGGGCFWCIEAVFSELNGVLNVTSGYSGGLATEANYKAVCSGSTGHAEVVQIEFDPDVIDYETLMLVFFEAHDPTTYNQQGNDIGPQYRSVIFAHNSLQAEKASEFIKHLELSCVFQAPIVTELTMLESFYPAENYHNDYYELHGHQPYCQIVIKPKVDKIRKVFSDRIKSKNIS</sequence>
<dbReference type="NCBIfam" id="NF004042">
    <property type="entry name" value="PRK05550.1"/>
    <property type="match status" value="1"/>
</dbReference>
<evidence type="ECO:0000313" key="10">
    <source>
        <dbReference type="Proteomes" id="UP000273022"/>
    </source>
</evidence>
<evidence type="ECO:0000256" key="6">
    <source>
        <dbReference type="ARBA" id="ARBA00048782"/>
    </source>
</evidence>
<dbReference type="GO" id="GO:0008113">
    <property type="term" value="F:peptide-methionine (S)-S-oxide reductase activity"/>
    <property type="evidence" value="ECO:0007669"/>
    <property type="project" value="UniProtKB-UniRule"/>
</dbReference>
<dbReference type="PANTHER" id="PTHR43774:SF1">
    <property type="entry name" value="PEPTIDE METHIONINE SULFOXIDE REDUCTASE MSRA 2"/>
    <property type="match status" value="1"/>
</dbReference>
<dbReference type="EMBL" id="QYYH01000003">
    <property type="protein sequence ID" value="RJY19382.1"/>
    <property type="molecule type" value="Genomic_DNA"/>
</dbReference>
<dbReference type="SUPFAM" id="SSF55068">
    <property type="entry name" value="Peptide methionine sulfoxide reductase"/>
    <property type="match status" value="1"/>
</dbReference>
<comment type="function">
    <text evidence="3 7">Has an important function as a repair enzyme for proteins that have been inactivated by oxidation. Catalyzes the reversible oxidation-reduction of methionine sulfoxide in proteins to methionine.</text>
</comment>
<dbReference type="NCBIfam" id="NF004036">
    <property type="entry name" value="PRK05508.1"/>
    <property type="match status" value="1"/>
</dbReference>
<evidence type="ECO:0000256" key="7">
    <source>
        <dbReference type="HAMAP-Rule" id="MF_01401"/>
    </source>
</evidence>
<dbReference type="InterPro" id="IPR002579">
    <property type="entry name" value="Met_Sox_Rdtase_MsrB_dom"/>
</dbReference>
<accession>A0A3A6TXZ7</accession>
<dbReference type="Gene3D" id="3.30.1060.10">
    <property type="entry name" value="Peptide methionine sulphoxide reductase MsrA"/>
    <property type="match status" value="1"/>
</dbReference>
<evidence type="ECO:0000313" key="9">
    <source>
        <dbReference type="EMBL" id="RJY19382.1"/>
    </source>
</evidence>
<dbReference type="SUPFAM" id="SSF51316">
    <property type="entry name" value="Mss4-like"/>
    <property type="match status" value="1"/>
</dbReference>
<dbReference type="Pfam" id="PF01625">
    <property type="entry name" value="PMSR"/>
    <property type="match status" value="1"/>
</dbReference>
<feature type="domain" description="MsrB" evidence="8">
    <location>
        <begin position="1"/>
        <end position="117"/>
    </location>
</feature>
<dbReference type="GO" id="GO:0033744">
    <property type="term" value="F:L-methionine:thioredoxin-disulfide S-oxidoreductase activity"/>
    <property type="evidence" value="ECO:0007669"/>
    <property type="project" value="RHEA"/>
</dbReference>
<feature type="active site" evidence="7">
    <location>
        <position position="133"/>
    </location>
</feature>